<dbReference type="AlphaFoldDB" id="A0A4S4C588"/>
<organism evidence="1 2">
    <name type="scientific">Metabacillus sediminilitoris</name>
    <dbReference type="NCBI Taxonomy" id="2567941"/>
    <lineage>
        <taxon>Bacteria</taxon>
        <taxon>Bacillati</taxon>
        <taxon>Bacillota</taxon>
        <taxon>Bacilli</taxon>
        <taxon>Bacillales</taxon>
        <taxon>Bacillaceae</taxon>
        <taxon>Metabacillus</taxon>
    </lineage>
</organism>
<dbReference type="Proteomes" id="UP000310334">
    <property type="component" value="Unassembled WGS sequence"/>
</dbReference>
<proteinExistence type="predicted"/>
<comment type="caution">
    <text evidence="1">The sequence shown here is derived from an EMBL/GenBank/DDBJ whole genome shotgun (WGS) entry which is preliminary data.</text>
</comment>
<keyword evidence="2" id="KW-1185">Reference proteome</keyword>
<dbReference type="OrthoDB" id="2354029at2"/>
<accession>A0A4S4C588</accession>
<name>A0A4S4C588_9BACI</name>
<evidence type="ECO:0000313" key="2">
    <source>
        <dbReference type="Proteomes" id="UP000310334"/>
    </source>
</evidence>
<dbReference type="EMBL" id="SSNT01000002">
    <property type="protein sequence ID" value="THF82394.1"/>
    <property type="molecule type" value="Genomic_DNA"/>
</dbReference>
<gene>
    <name evidence="1" type="ORF">E6W99_02900</name>
</gene>
<dbReference type="RefSeq" id="WP_136351691.1">
    <property type="nucleotide sequence ID" value="NZ_CP046266.1"/>
</dbReference>
<protein>
    <submittedName>
        <fullName evidence="1">Uncharacterized protein</fullName>
    </submittedName>
</protein>
<reference evidence="1 2" key="1">
    <citation type="submission" date="2019-04" db="EMBL/GenBank/DDBJ databases">
        <title>Bacillus sediminilitoris sp. nov., isolated from a tidal flat sediment on the East China Sea.</title>
        <authorList>
            <person name="Wei Y."/>
            <person name="Mao H."/>
            <person name="Fang J."/>
        </authorList>
    </citation>
    <scope>NUCLEOTIDE SEQUENCE [LARGE SCALE GENOMIC DNA]</scope>
    <source>
        <strain evidence="1 2">DSL-17</strain>
    </source>
</reference>
<evidence type="ECO:0000313" key="1">
    <source>
        <dbReference type="EMBL" id="THF82394.1"/>
    </source>
</evidence>
<sequence length="202" mass="23912">MTKIYITQEVFNSNEEYILFDNVQKVSKLYIGPTEYDDYDDETRKFLYDFICKQAVFPVFLTFEPYNDLTEEIEYAFKKECVQYYLRFESTKNKSFPVFNVIINNAHSLKLTLEETFWIASSNQFYAFSFSDNISYKLAIKKGVFGGKKSYMLPCFNMKDTTTVIKLWYDGQGFNLYTNDNRYSTIEMLTNHLPHGTIIENN</sequence>